<dbReference type="InterPro" id="IPR000524">
    <property type="entry name" value="Tscrpt_reg_HTH_GntR"/>
</dbReference>
<keyword evidence="4" id="KW-0238">DNA-binding</keyword>
<name>A0A2N6PEF2_9MICO</name>
<dbReference type="GO" id="GO:0003677">
    <property type="term" value="F:DNA binding"/>
    <property type="evidence" value="ECO:0007669"/>
    <property type="project" value="UniProtKB-KW"/>
</dbReference>
<dbReference type="EMBL" id="PNFZ01000010">
    <property type="protein sequence ID" value="PMB97059.1"/>
    <property type="molecule type" value="Genomic_DNA"/>
</dbReference>
<evidence type="ECO:0000313" key="7">
    <source>
        <dbReference type="EMBL" id="PMB97059.1"/>
    </source>
</evidence>
<dbReference type="InterPro" id="IPR036390">
    <property type="entry name" value="WH_DNA-bd_sf"/>
</dbReference>
<gene>
    <name evidence="7" type="ORF">CJ198_13130</name>
</gene>
<dbReference type="SMART" id="SM00345">
    <property type="entry name" value="HTH_GNTR"/>
    <property type="match status" value="1"/>
</dbReference>
<evidence type="ECO:0000256" key="2">
    <source>
        <dbReference type="ARBA" id="ARBA00022898"/>
    </source>
</evidence>
<dbReference type="Gene3D" id="3.40.640.10">
    <property type="entry name" value="Type I PLP-dependent aspartate aminotransferase-like (Major domain)"/>
    <property type="match status" value="1"/>
</dbReference>
<comment type="caution">
    <text evidence="7">The sequence shown here is derived from an EMBL/GenBank/DDBJ whole genome shotgun (WGS) entry which is preliminary data.</text>
</comment>
<comment type="similarity">
    <text evidence="1">In the C-terminal section; belongs to the class-I pyridoxal-phosphate-dependent aminotransferase family.</text>
</comment>
<dbReference type="GO" id="GO:0030170">
    <property type="term" value="F:pyridoxal phosphate binding"/>
    <property type="evidence" value="ECO:0007669"/>
    <property type="project" value="InterPro"/>
</dbReference>
<dbReference type="InterPro" id="IPR015424">
    <property type="entry name" value="PyrdxlP-dep_Trfase"/>
</dbReference>
<keyword evidence="7" id="KW-0032">Aminotransferase</keyword>
<dbReference type="InterPro" id="IPR015421">
    <property type="entry name" value="PyrdxlP-dep_Trfase_major"/>
</dbReference>
<evidence type="ECO:0000256" key="4">
    <source>
        <dbReference type="ARBA" id="ARBA00023125"/>
    </source>
</evidence>
<evidence type="ECO:0000256" key="3">
    <source>
        <dbReference type="ARBA" id="ARBA00023015"/>
    </source>
</evidence>
<dbReference type="GO" id="GO:0008483">
    <property type="term" value="F:transaminase activity"/>
    <property type="evidence" value="ECO:0007669"/>
    <property type="project" value="UniProtKB-KW"/>
</dbReference>
<keyword evidence="8" id="KW-1185">Reference proteome</keyword>
<dbReference type="PANTHER" id="PTHR46577:SF1">
    <property type="entry name" value="HTH-TYPE TRANSCRIPTIONAL REGULATORY PROTEIN GABR"/>
    <property type="match status" value="1"/>
</dbReference>
<dbReference type="PANTHER" id="PTHR46577">
    <property type="entry name" value="HTH-TYPE TRANSCRIPTIONAL REGULATORY PROTEIN GABR"/>
    <property type="match status" value="1"/>
</dbReference>
<feature type="domain" description="HTH gntR-type" evidence="6">
    <location>
        <begin position="14"/>
        <end position="82"/>
    </location>
</feature>
<dbReference type="CDD" id="cd00609">
    <property type="entry name" value="AAT_like"/>
    <property type="match status" value="1"/>
</dbReference>
<keyword evidence="7" id="KW-0808">Transferase</keyword>
<keyword evidence="2" id="KW-0663">Pyridoxal phosphate</keyword>
<evidence type="ECO:0000256" key="5">
    <source>
        <dbReference type="ARBA" id="ARBA00023163"/>
    </source>
</evidence>
<reference evidence="7 8" key="1">
    <citation type="submission" date="2017-09" db="EMBL/GenBank/DDBJ databases">
        <title>Bacterial strain isolated from the female urinary microbiota.</title>
        <authorList>
            <person name="Thomas-White K."/>
            <person name="Kumar N."/>
            <person name="Forster S."/>
            <person name="Putonti C."/>
            <person name="Lawley T."/>
            <person name="Wolfe A.J."/>
        </authorList>
    </citation>
    <scope>NUCLEOTIDE SEQUENCE [LARGE SCALE GENOMIC DNA]</scope>
    <source>
        <strain evidence="7 8">UMB0680</strain>
    </source>
</reference>
<dbReference type="SUPFAM" id="SSF53383">
    <property type="entry name" value="PLP-dependent transferases"/>
    <property type="match status" value="1"/>
</dbReference>
<dbReference type="Proteomes" id="UP000235703">
    <property type="component" value="Unassembled WGS sequence"/>
</dbReference>
<protein>
    <submittedName>
        <fullName evidence="7">Aspartate aminotransferase</fullName>
    </submittedName>
</protein>
<dbReference type="InterPro" id="IPR051446">
    <property type="entry name" value="HTH_trans_reg/aminotransferase"/>
</dbReference>
<proteinExistence type="inferred from homology"/>
<dbReference type="InterPro" id="IPR036388">
    <property type="entry name" value="WH-like_DNA-bd_sf"/>
</dbReference>
<dbReference type="Gene3D" id="1.10.10.10">
    <property type="entry name" value="Winged helix-like DNA-binding domain superfamily/Winged helix DNA-binding domain"/>
    <property type="match status" value="1"/>
</dbReference>
<dbReference type="GO" id="GO:0003700">
    <property type="term" value="F:DNA-binding transcription factor activity"/>
    <property type="evidence" value="ECO:0007669"/>
    <property type="project" value="InterPro"/>
</dbReference>
<dbReference type="CDD" id="cd07377">
    <property type="entry name" value="WHTH_GntR"/>
    <property type="match status" value="1"/>
</dbReference>
<sequence>MAETLIRIDPSSPIALYRQVQEAIVVGIAAGVFDVKRRLPSSRELAAELEVSRNTINLAYQELLAQGLLISQERRGIFVNPDLTPDQLEAFTASAADTRPEAPVARIDWAARLAPAGDASLPELIKPPDWSEYPYPFLPGQIELAQFPARSWTRCLREALFQPHLAHALQDSAGCDDDMLVEVIRTRLLPSRGVHAQPEEIMITLGTQHGLDLIAEALLKPGDRVLMEDPGYLDIRHIMTRHQAEVGEMPVDADGAIVPADLTGVQAVFLTPSHHHPTNVTMSMDRRQAALEAAAASGTVVVEDDYDAEFRYSGQPSPSLKAIDPSGDVVHLGSFSKFLAPGLRLGFLVGPAELIAALRHSTRYTVRHAPGVLQRAMALFLDSGDYHRTLRLNRERMRKKFTLMCEGVAELLPFESRCRFPSGGMSLWFEGPAELDARVLQEAACQRGVLVEPGDYFFAATAEHGFGSREVPAHPGGIERYPWATLRLGYAAIPTRAIRPGLEVLAEVAREVV</sequence>
<dbReference type="Pfam" id="PF00155">
    <property type="entry name" value="Aminotran_1_2"/>
    <property type="match status" value="1"/>
</dbReference>
<keyword evidence="3" id="KW-0805">Transcription regulation</keyword>
<keyword evidence="5" id="KW-0804">Transcription</keyword>
<dbReference type="Pfam" id="PF00392">
    <property type="entry name" value="GntR"/>
    <property type="match status" value="1"/>
</dbReference>
<evidence type="ECO:0000259" key="6">
    <source>
        <dbReference type="PROSITE" id="PS50949"/>
    </source>
</evidence>
<organism evidence="7 8">
    <name type="scientific">Brevibacterium luteolum</name>
    <dbReference type="NCBI Taxonomy" id="199591"/>
    <lineage>
        <taxon>Bacteria</taxon>
        <taxon>Bacillati</taxon>
        <taxon>Actinomycetota</taxon>
        <taxon>Actinomycetes</taxon>
        <taxon>Micrococcales</taxon>
        <taxon>Brevibacteriaceae</taxon>
        <taxon>Brevibacterium</taxon>
    </lineage>
</organism>
<evidence type="ECO:0000313" key="8">
    <source>
        <dbReference type="Proteomes" id="UP000235703"/>
    </source>
</evidence>
<dbReference type="PROSITE" id="PS50949">
    <property type="entry name" value="HTH_GNTR"/>
    <property type="match status" value="1"/>
</dbReference>
<dbReference type="PRINTS" id="PR00035">
    <property type="entry name" value="HTHGNTR"/>
</dbReference>
<dbReference type="AlphaFoldDB" id="A0A2N6PEF2"/>
<dbReference type="InterPro" id="IPR004839">
    <property type="entry name" value="Aminotransferase_I/II_large"/>
</dbReference>
<evidence type="ECO:0000256" key="1">
    <source>
        <dbReference type="ARBA" id="ARBA00005384"/>
    </source>
</evidence>
<accession>A0A2N6PEF2</accession>
<dbReference type="OrthoDB" id="594134at2"/>
<dbReference type="SUPFAM" id="SSF46785">
    <property type="entry name" value="Winged helix' DNA-binding domain"/>
    <property type="match status" value="1"/>
</dbReference>
<dbReference type="RefSeq" id="WP_102163064.1">
    <property type="nucleotide sequence ID" value="NZ_PNFZ01000010.1"/>
</dbReference>